<evidence type="ECO:0000313" key="4">
    <source>
        <dbReference type="Proteomes" id="UP000036958"/>
    </source>
</evidence>
<dbReference type="Pfam" id="PF14338">
    <property type="entry name" value="Mrr_N"/>
    <property type="match status" value="1"/>
</dbReference>
<keyword evidence="4" id="KW-1185">Reference proteome</keyword>
<keyword evidence="3" id="KW-0378">Hydrolase</keyword>
<feature type="domain" description="Restriction endonuclease type IV Mrr" evidence="1">
    <location>
        <begin position="148"/>
        <end position="267"/>
    </location>
</feature>
<comment type="caution">
    <text evidence="3">The sequence shown here is derived from an EMBL/GenBank/DDBJ whole genome shotgun (WGS) entry which is preliminary data.</text>
</comment>
<accession>A0A0L8V7Z4</accession>
<dbReference type="GO" id="GO:0003677">
    <property type="term" value="F:DNA binding"/>
    <property type="evidence" value="ECO:0007669"/>
    <property type="project" value="InterPro"/>
</dbReference>
<evidence type="ECO:0000313" key="3">
    <source>
        <dbReference type="EMBL" id="KOH44605.1"/>
    </source>
</evidence>
<dbReference type="GO" id="GO:0015666">
    <property type="term" value="F:restriction endodeoxyribonuclease activity"/>
    <property type="evidence" value="ECO:0007669"/>
    <property type="project" value="TreeGrafter"/>
</dbReference>
<name>A0A0L8V7Z4_9BACT</name>
<gene>
    <name evidence="3" type="ORF">NC99_25900</name>
</gene>
<feature type="domain" description="Restriction system protein Mrr-like N-terminal" evidence="2">
    <location>
        <begin position="1"/>
        <end position="81"/>
    </location>
</feature>
<dbReference type="STRING" id="1409788.NC99_25900"/>
<dbReference type="SUPFAM" id="SSF52980">
    <property type="entry name" value="Restriction endonuclease-like"/>
    <property type="match status" value="1"/>
</dbReference>
<dbReference type="EMBL" id="LGIA01000159">
    <property type="protein sequence ID" value="KOH44605.1"/>
    <property type="molecule type" value="Genomic_DNA"/>
</dbReference>
<dbReference type="AlphaFoldDB" id="A0A0L8V7Z4"/>
<protein>
    <submittedName>
        <fullName evidence="3">Restriction endonuclease</fullName>
    </submittedName>
</protein>
<dbReference type="PANTHER" id="PTHR30015:SF7">
    <property type="entry name" value="TYPE IV METHYL-DIRECTED RESTRICTION ENZYME ECOKMRR"/>
    <property type="match status" value="1"/>
</dbReference>
<dbReference type="Gene3D" id="3.40.1350.10">
    <property type="match status" value="1"/>
</dbReference>
<dbReference type="PANTHER" id="PTHR30015">
    <property type="entry name" value="MRR RESTRICTION SYSTEM PROTEIN"/>
    <property type="match status" value="1"/>
</dbReference>
<evidence type="ECO:0000259" key="1">
    <source>
        <dbReference type="Pfam" id="PF04471"/>
    </source>
</evidence>
<reference evidence="4" key="1">
    <citation type="submission" date="2015-07" db="EMBL/GenBank/DDBJ databases">
        <title>Genome sequencing of Sunxiuqinia dokdonensis strain SK.</title>
        <authorList>
            <person name="Ahn S."/>
            <person name="Kim B.-C."/>
        </authorList>
    </citation>
    <scope>NUCLEOTIDE SEQUENCE [LARGE SCALE GENOMIC DNA]</scope>
    <source>
        <strain evidence="4">SK</strain>
    </source>
</reference>
<dbReference type="InterPro" id="IPR011856">
    <property type="entry name" value="tRNA_endonuc-like_dom_sf"/>
</dbReference>
<organism evidence="3 4">
    <name type="scientific">Sunxiuqinia dokdonensis</name>
    <dbReference type="NCBI Taxonomy" id="1409788"/>
    <lineage>
        <taxon>Bacteria</taxon>
        <taxon>Pseudomonadati</taxon>
        <taxon>Bacteroidota</taxon>
        <taxon>Bacteroidia</taxon>
        <taxon>Marinilabiliales</taxon>
        <taxon>Prolixibacteraceae</taxon>
        <taxon>Sunxiuqinia</taxon>
    </lineage>
</organism>
<proteinExistence type="predicted"/>
<sequence length="292" mass="32941">MLPLLQFAQDGKEYKVSQLREELARKYRLTPEERRELLPSGTQNVFDNRVAWAKTYLVKSKLLGAPKRAHVKITNRGLRVLGEKPDSINVAFLKQFDEFSAFISPNTSKDEQEATPTSNEFHTPIEKLDTSFRDINQKLAVELLDYVKGMDPYKFELLVIDLLQAMGYGGNREEAAKVTKKSGDGGIDGIINEDRLGLDKIYVQAKKWEGVVTISAIRDFGGTLLAHSAQKGIFITTSDFPRTAIDYCEKIDRTIILINGKHLTELMIEFNVGVAAKKTYLLKEVDGDYFEA</sequence>
<dbReference type="InterPro" id="IPR052906">
    <property type="entry name" value="Type_IV_Methyl-Rstrct_Enzyme"/>
</dbReference>
<keyword evidence="3" id="KW-0540">Nuclease</keyword>
<dbReference type="Proteomes" id="UP000036958">
    <property type="component" value="Unassembled WGS sequence"/>
</dbReference>
<keyword evidence="3" id="KW-0255">Endonuclease</keyword>
<dbReference type="InterPro" id="IPR007560">
    <property type="entry name" value="Restrct_endonuc_IV_Mrr"/>
</dbReference>
<dbReference type="InterPro" id="IPR025745">
    <property type="entry name" value="Mrr-like_N_dom"/>
</dbReference>
<dbReference type="Pfam" id="PF04471">
    <property type="entry name" value="Mrr_cat"/>
    <property type="match status" value="1"/>
</dbReference>
<evidence type="ECO:0000259" key="2">
    <source>
        <dbReference type="Pfam" id="PF14338"/>
    </source>
</evidence>
<dbReference type="InterPro" id="IPR011335">
    <property type="entry name" value="Restrct_endonuc-II-like"/>
</dbReference>
<dbReference type="GO" id="GO:0009307">
    <property type="term" value="P:DNA restriction-modification system"/>
    <property type="evidence" value="ECO:0007669"/>
    <property type="project" value="InterPro"/>
</dbReference>